<feature type="compositionally biased region" description="Basic and acidic residues" evidence="6">
    <location>
        <begin position="1034"/>
        <end position="1062"/>
    </location>
</feature>
<feature type="compositionally biased region" description="Basic and acidic residues" evidence="6">
    <location>
        <begin position="1225"/>
        <end position="1249"/>
    </location>
</feature>
<accession>A0A1W4WFY7</accession>
<feature type="region of interest" description="Disordered" evidence="6">
    <location>
        <begin position="676"/>
        <end position="696"/>
    </location>
</feature>
<feature type="domain" description="DNA mismatch repair proteins mutS family" evidence="7">
    <location>
        <begin position="419"/>
        <end position="435"/>
    </location>
</feature>
<dbReference type="InterPro" id="IPR045076">
    <property type="entry name" value="MutS"/>
</dbReference>
<dbReference type="GO" id="GO:0005634">
    <property type="term" value="C:nucleus"/>
    <property type="evidence" value="ECO:0007669"/>
    <property type="project" value="TreeGrafter"/>
</dbReference>
<evidence type="ECO:0000256" key="3">
    <source>
        <dbReference type="ARBA" id="ARBA00022840"/>
    </source>
</evidence>
<feature type="compositionally biased region" description="Basic and acidic residues" evidence="6">
    <location>
        <begin position="1076"/>
        <end position="1087"/>
    </location>
</feature>
<dbReference type="GO" id="GO:0006298">
    <property type="term" value="P:mismatch repair"/>
    <property type="evidence" value="ECO:0007669"/>
    <property type="project" value="InterPro"/>
</dbReference>
<comment type="similarity">
    <text evidence="1">Belongs to the DNA mismatch repair MutS family.</text>
</comment>
<dbReference type="RefSeq" id="XP_018318925.1">
    <property type="nucleotide sequence ID" value="XM_018463423.2"/>
</dbReference>
<dbReference type="Pfam" id="PF00488">
    <property type="entry name" value="MutS_V"/>
    <property type="match status" value="1"/>
</dbReference>
<name>A0A1W4WFY7_AGRPL</name>
<keyword evidence="4" id="KW-0238">DNA-binding</keyword>
<dbReference type="PROSITE" id="PS00486">
    <property type="entry name" value="DNA_MISMATCH_REPAIR_2"/>
    <property type="match status" value="1"/>
</dbReference>
<gene>
    <name evidence="9" type="primary">LOC108732555</name>
</gene>
<evidence type="ECO:0000256" key="6">
    <source>
        <dbReference type="SAM" id="MobiDB-lite"/>
    </source>
</evidence>
<feature type="region of interest" description="Disordered" evidence="6">
    <location>
        <begin position="1222"/>
        <end position="1252"/>
    </location>
</feature>
<feature type="region of interest" description="Disordered" evidence="6">
    <location>
        <begin position="836"/>
        <end position="858"/>
    </location>
</feature>
<dbReference type="GO" id="GO:0007131">
    <property type="term" value="P:reciprocal meiotic recombination"/>
    <property type="evidence" value="ECO:0007669"/>
    <property type="project" value="TreeGrafter"/>
</dbReference>
<dbReference type="OrthoDB" id="10252754at2759"/>
<evidence type="ECO:0000256" key="2">
    <source>
        <dbReference type="ARBA" id="ARBA00022741"/>
    </source>
</evidence>
<feature type="region of interest" description="Disordered" evidence="6">
    <location>
        <begin position="882"/>
        <end position="911"/>
    </location>
</feature>
<keyword evidence="5" id="KW-0469">Meiosis</keyword>
<dbReference type="GO" id="GO:0030983">
    <property type="term" value="F:mismatched DNA binding"/>
    <property type="evidence" value="ECO:0007669"/>
    <property type="project" value="InterPro"/>
</dbReference>
<dbReference type="InterPro" id="IPR036187">
    <property type="entry name" value="DNA_mismatch_repair_MutS_sf"/>
</dbReference>
<dbReference type="InterPro" id="IPR027417">
    <property type="entry name" value="P-loop_NTPase"/>
</dbReference>
<dbReference type="Pfam" id="PF05192">
    <property type="entry name" value="MutS_III"/>
    <property type="match status" value="1"/>
</dbReference>
<dbReference type="KEGG" id="apln:108732555"/>
<evidence type="ECO:0000313" key="9">
    <source>
        <dbReference type="RefSeq" id="XP_018318925.1"/>
    </source>
</evidence>
<organism evidence="8 9">
    <name type="scientific">Agrilus planipennis</name>
    <name type="common">Emerald ash borer</name>
    <name type="synonym">Agrilus marcopoli</name>
    <dbReference type="NCBI Taxonomy" id="224129"/>
    <lineage>
        <taxon>Eukaryota</taxon>
        <taxon>Metazoa</taxon>
        <taxon>Ecdysozoa</taxon>
        <taxon>Arthropoda</taxon>
        <taxon>Hexapoda</taxon>
        <taxon>Insecta</taxon>
        <taxon>Pterygota</taxon>
        <taxon>Neoptera</taxon>
        <taxon>Endopterygota</taxon>
        <taxon>Coleoptera</taxon>
        <taxon>Polyphaga</taxon>
        <taxon>Elateriformia</taxon>
        <taxon>Buprestoidea</taxon>
        <taxon>Buprestidae</taxon>
        <taxon>Agrilinae</taxon>
        <taxon>Agrilus</taxon>
    </lineage>
</organism>
<reference evidence="9" key="1">
    <citation type="submission" date="2025-08" db="UniProtKB">
        <authorList>
            <consortium name="RefSeq"/>
        </authorList>
    </citation>
    <scope>IDENTIFICATION</scope>
    <source>
        <tissue evidence="9">Entire body</tissue>
    </source>
</reference>
<dbReference type="SUPFAM" id="SSF48334">
    <property type="entry name" value="DNA repair protein MutS, domain III"/>
    <property type="match status" value="1"/>
</dbReference>
<dbReference type="SMART" id="SM00534">
    <property type="entry name" value="MUTSac"/>
    <property type="match status" value="1"/>
</dbReference>
<feature type="region of interest" description="Disordered" evidence="6">
    <location>
        <begin position="791"/>
        <end position="823"/>
    </location>
</feature>
<dbReference type="SUPFAM" id="SSF52540">
    <property type="entry name" value="P-loop containing nucleoside triphosphate hydrolases"/>
    <property type="match status" value="1"/>
</dbReference>
<feature type="compositionally biased region" description="Polar residues" evidence="6">
    <location>
        <begin position="899"/>
        <end position="911"/>
    </location>
</feature>
<dbReference type="GeneID" id="108732555"/>
<keyword evidence="8" id="KW-1185">Reference proteome</keyword>
<sequence>MNFCLTKIGARTLRASILQPPSTKNEIESRLECVSELIERSGTGATFVLRSILTKIQNVDQLLNVVTLISKQPQECSERPLNYLLLLNSFFEILEPLRECLREFKNPFYKEVADNLASPEFDYIKSLMRTVIVEDGRPAKGSNGSLQRCFAIKPGVNSLLDLVRKSYSERLDEMRMYVRNLGEKYNLPLTLSNNNTKGYHIVLPLKKGEKKSFKRSMLPNEFIQVDRLSGSFTMKTTDLINLSIRVEEIMMNILKISNIITHKTLVNIKERVAVFYKLCEDISKLDMLQSLAKLSGDTNYVRPKFDDYMEIKHGRHPILDFICSETPTSNSTIATDDHNVHIISGPNGSGKSIFIRQLVLIQVMAQVGCYVPAESATLRIADRILARISLDDNPDIGVSAFVLEILEVEYFLEVMSKNTLIVIDELCRSTSVEEGTALAMAICEKLAETPAIVFFTTHFKAMAILGDIYMNIKTWQMETIMQEKNGRIYFNFMYRLLEGMTTLENYGVHIAKSCWPDEPFNYALDVLNSTKPQQTDFPQSRTQYYLHLKYDLEADLRLLKKKRKLLPNILNDKLKEYQNSIRMHSESIQIQVDDLKSQNQSNGTTKIIEKSNLKECDSSEIGGAINNKKTSSSSGYVIQNTAKTSFGNSSPHNGDVPEHDQSFKSQIIQRSIDYDDITFSGGPTSSNGQEDNEEEEVDIRNVTFNWKSSQTTQNAIGNNCYDYLGLYQNDNFKTYFIGNDLEPSKNDENYSLPRDPRVVLSSSIHSSDVMDCDQTISELNKKPYLGDHQEFDECNNPKRQFKIPFPTKTSKRSDVQSKNDTSFSSVNEAQFSLQLSQNRNKTSTPLQKNKTMNNDTTYQCPEKDFIESESEYFSDFNWEESDKKNKDLTNNSNKKETLNRSSITINPNDSQKLNPQEMESIISELESVSEYFSDDEWNKETENINETNCVGKGIHQTYCEEYQVSSISYSPDGSILQDIIKNKPFPTICSDGDNNSGESLFRIEAKRKKIKVPFQTPKPFVKKVKRKPAKRRNNRDNKSLNEDKNLTDKKSSGTNQDTEKNSIKALPEAQTLEKSPSPKDRKENDNNKKIIVLQNIVIKPSTNFEIQQQIPTGMESKDEINFDNKELNQHRSSQQIKDQTNTTDEPITTEQETASFKINYIQSPKVYIAENEEVQEKELLIKKSNSLSSEYFFKIETNTTKRRKLGIREKRSEKLITELNTDQKSTLDTKKNRTPDDNKNTKDSIDDTKNYNSSSHEIYYSANESFHEVQKSLGSLNSSSLIEKDQNLSSVTVRTENVKKPPSSRILKRRKFISPLKLTRKEIKEEFEKQDRLMFENNCPETYLQSILNRPSIQSIQKSECVAMIYRTPEGTKVVTPPPNKKSKKSQLRRFLPPIIDKPIQTKI</sequence>
<dbReference type="Proteomes" id="UP000192223">
    <property type="component" value="Unplaced"/>
</dbReference>
<dbReference type="InterPro" id="IPR000432">
    <property type="entry name" value="DNA_mismatch_repair_MutS_C"/>
</dbReference>
<evidence type="ECO:0000313" key="8">
    <source>
        <dbReference type="Proteomes" id="UP000192223"/>
    </source>
</evidence>
<dbReference type="STRING" id="224129.A0A1W4WFY7"/>
<evidence type="ECO:0000256" key="1">
    <source>
        <dbReference type="ARBA" id="ARBA00006271"/>
    </source>
</evidence>
<dbReference type="InParanoid" id="A0A1W4WFY7"/>
<feature type="region of interest" description="Disordered" evidence="6">
    <location>
        <begin position="1017"/>
        <end position="1087"/>
    </location>
</feature>
<dbReference type="PANTHER" id="PTHR11361:SF21">
    <property type="entry name" value="MUTS PROTEIN HOMOLOG 4"/>
    <property type="match status" value="1"/>
</dbReference>
<dbReference type="InterPro" id="IPR007696">
    <property type="entry name" value="DNA_mismatch_repair_MutS_core"/>
</dbReference>
<evidence type="ECO:0000256" key="5">
    <source>
        <dbReference type="ARBA" id="ARBA00023254"/>
    </source>
</evidence>
<dbReference type="SMART" id="SM00533">
    <property type="entry name" value="MUTSd"/>
    <property type="match status" value="1"/>
</dbReference>
<dbReference type="GO" id="GO:0140664">
    <property type="term" value="F:ATP-dependent DNA damage sensor activity"/>
    <property type="evidence" value="ECO:0007669"/>
    <property type="project" value="InterPro"/>
</dbReference>
<protein>
    <submittedName>
        <fullName evidence="9">Uncharacterized protein LOC108732555</fullName>
    </submittedName>
</protein>
<feature type="compositionally biased region" description="Basic and acidic residues" evidence="6">
    <location>
        <begin position="882"/>
        <end position="898"/>
    </location>
</feature>
<evidence type="ECO:0000259" key="7">
    <source>
        <dbReference type="PROSITE" id="PS00486"/>
    </source>
</evidence>
<evidence type="ECO:0000256" key="4">
    <source>
        <dbReference type="ARBA" id="ARBA00023125"/>
    </source>
</evidence>
<keyword evidence="2" id="KW-0547">Nucleotide-binding</keyword>
<dbReference type="Gene3D" id="3.40.50.300">
    <property type="entry name" value="P-loop containing nucleotide triphosphate hydrolases"/>
    <property type="match status" value="1"/>
</dbReference>
<keyword evidence="3" id="KW-0067">ATP-binding</keyword>
<proteinExistence type="inferred from homology"/>
<dbReference type="Gene3D" id="1.10.1420.10">
    <property type="match status" value="2"/>
</dbReference>
<dbReference type="GO" id="GO:0005524">
    <property type="term" value="F:ATP binding"/>
    <property type="evidence" value="ECO:0007669"/>
    <property type="project" value="UniProtKB-KW"/>
</dbReference>
<feature type="compositionally biased region" description="Basic residues" evidence="6">
    <location>
        <begin position="1020"/>
        <end position="1033"/>
    </location>
</feature>
<dbReference type="PANTHER" id="PTHR11361">
    <property type="entry name" value="DNA MISMATCH REPAIR PROTEIN MUTS FAMILY MEMBER"/>
    <property type="match status" value="1"/>
</dbReference>